<gene>
    <name evidence="1" type="ORF">ADUPG1_007388</name>
</gene>
<dbReference type="Proteomes" id="UP001057375">
    <property type="component" value="Unassembled WGS sequence"/>
</dbReference>
<sequence length="670" mass="74648">MDIHHEIDEFLENLSGLIPQSPDTLYTLLELETYIDATISGFDPVERIGSNVTLRVMKSFIDSMTAMCHLNHPEHFAQACRVLAKLAVPCCVNPAIICDILSPPSSPDLIIQTWASFSIRVASKRVTTEEIKEYFPSGFPDRYKCIRELLCAIANTCALDAACCGRVLDTESLHNLLTVALSTPFPEIHTAAVGFLCNSVSAHDIQSMALSELCYSLLHEVCPVVSTKDTISPLIETSRGCTEDDTSSDSYGGFGSGGYGEGGYGTGYDGGTSHDIMAYDPSIELASRGGGLEFSNIGTDRESYRIMEEDMLYYGQISDKLMDSDFSLIDGGSASSSFLTIELQRFPTYIPLLEVIVTLCANLSADKRIIAQIASTELPTLLNELQKSYTNVQDTWNKYYNQKYDEIYISKDPFDEKESSTSEEDHYSLATAKILSQYHQSSGPGSALPKLRFGKGSSSSSKSKFMQAREISESFADANTPLPPLLSGFCVDSFFSLLQDIAQAQTPLPGILFVKLRPHIECWLDLSSAIGSLFMCDAVALKALIRFLHVCCSCHDREQFWVDYGDILSRWMDDISHKEVDRMNSSPSLLFTFTDCDGKKISKKYEFTEPKDGFEWYFLPIDLDNVVLCEIEGKGRWNDEKSRHFYILSLMFTMPEETIAAERLSLLPWK</sequence>
<name>A0ABQ5KLX6_9EUKA</name>
<organism evidence="1 2">
    <name type="scientific">Aduncisulcus paluster</name>
    <dbReference type="NCBI Taxonomy" id="2918883"/>
    <lineage>
        <taxon>Eukaryota</taxon>
        <taxon>Metamonada</taxon>
        <taxon>Carpediemonas-like organisms</taxon>
        <taxon>Aduncisulcus</taxon>
    </lineage>
</organism>
<dbReference type="SUPFAM" id="SSF48371">
    <property type="entry name" value="ARM repeat"/>
    <property type="match status" value="1"/>
</dbReference>
<evidence type="ECO:0000313" key="1">
    <source>
        <dbReference type="EMBL" id="GKT33507.1"/>
    </source>
</evidence>
<evidence type="ECO:0000313" key="2">
    <source>
        <dbReference type="Proteomes" id="UP001057375"/>
    </source>
</evidence>
<accession>A0ABQ5KLX6</accession>
<dbReference type="EMBL" id="BQXS01010292">
    <property type="protein sequence ID" value="GKT33507.1"/>
    <property type="molecule type" value="Genomic_DNA"/>
</dbReference>
<dbReference type="InterPro" id="IPR016024">
    <property type="entry name" value="ARM-type_fold"/>
</dbReference>
<reference evidence="1" key="1">
    <citation type="submission" date="2022-03" db="EMBL/GenBank/DDBJ databases">
        <title>Draft genome sequence of Aduncisulcus paluster, a free-living microaerophilic Fornicata.</title>
        <authorList>
            <person name="Yuyama I."/>
            <person name="Kume K."/>
            <person name="Tamura T."/>
            <person name="Inagaki Y."/>
            <person name="Hashimoto T."/>
        </authorList>
    </citation>
    <scope>NUCLEOTIDE SEQUENCE</scope>
    <source>
        <strain evidence="1">NY0171</strain>
    </source>
</reference>
<protein>
    <submittedName>
        <fullName evidence="1">Uncharacterized protein</fullName>
    </submittedName>
</protein>
<keyword evidence="2" id="KW-1185">Reference proteome</keyword>
<proteinExistence type="predicted"/>
<comment type="caution">
    <text evidence="1">The sequence shown here is derived from an EMBL/GenBank/DDBJ whole genome shotgun (WGS) entry which is preliminary data.</text>
</comment>